<name>A0AAD7FKT3_9AGAR</name>
<dbReference type="Proteomes" id="UP001221142">
    <property type="component" value="Unassembled WGS sequence"/>
</dbReference>
<sequence>MCVTATCIVRGDANGLAGSDLEGEAKLLDHRAEAEVAMCGFIMMSAALKLMHQEENGSNPPSTGGACSGWRPWCLRNNHTASGSRQRRRFQRGVRYDGCEMVDKAHHGPPEYEPTVSRCQGQAQAGPIYKLKKVSGNDVHTQSQRALRTSMPGPLYRNESGYASGLDCANALSGGTFGKILVSGSRVKSWFTQAIFISYSCRAFAELPAFLRLQPKSATD</sequence>
<comment type="caution">
    <text evidence="1">The sequence shown here is derived from an EMBL/GenBank/DDBJ whole genome shotgun (WGS) entry which is preliminary data.</text>
</comment>
<dbReference type="EMBL" id="JARKIF010000012">
    <property type="protein sequence ID" value="KAJ7625677.1"/>
    <property type="molecule type" value="Genomic_DNA"/>
</dbReference>
<gene>
    <name evidence="1" type="ORF">FB45DRAFT_1084073</name>
</gene>
<organism evidence="1 2">
    <name type="scientific">Roridomyces roridus</name>
    <dbReference type="NCBI Taxonomy" id="1738132"/>
    <lineage>
        <taxon>Eukaryota</taxon>
        <taxon>Fungi</taxon>
        <taxon>Dikarya</taxon>
        <taxon>Basidiomycota</taxon>
        <taxon>Agaricomycotina</taxon>
        <taxon>Agaricomycetes</taxon>
        <taxon>Agaricomycetidae</taxon>
        <taxon>Agaricales</taxon>
        <taxon>Marasmiineae</taxon>
        <taxon>Mycenaceae</taxon>
        <taxon>Roridomyces</taxon>
    </lineage>
</organism>
<evidence type="ECO:0000313" key="1">
    <source>
        <dbReference type="EMBL" id="KAJ7625677.1"/>
    </source>
</evidence>
<accession>A0AAD7FKT3</accession>
<reference evidence="1" key="1">
    <citation type="submission" date="2023-03" db="EMBL/GenBank/DDBJ databases">
        <title>Massive genome expansion in bonnet fungi (Mycena s.s.) driven by repeated elements and novel gene families across ecological guilds.</title>
        <authorList>
            <consortium name="Lawrence Berkeley National Laboratory"/>
            <person name="Harder C.B."/>
            <person name="Miyauchi S."/>
            <person name="Viragh M."/>
            <person name="Kuo A."/>
            <person name="Thoen E."/>
            <person name="Andreopoulos B."/>
            <person name="Lu D."/>
            <person name="Skrede I."/>
            <person name="Drula E."/>
            <person name="Henrissat B."/>
            <person name="Morin E."/>
            <person name="Kohler A."/>
            <person name="Barry K."/>
            <person name="LaButti K."/>
            <person name="Morin E."/>
            <person name="Salamov A."/>
            <person name="Lipzen A."/>
            <person name="Mereny Z."/>
            <person name="Hegedus B."/>
            <person name="Baldrian P."/>
            <person name="Stursova M."/>
            <person name="Weitz H."/>
            <person name="Taylor A."/>
            <person name="Grigoriev I.V."/>
            <person name="Nagy L.G."/>
            <person name="Martin F."/>
            <person name="Kauserud H."/>
        </authorList>
    </citation>
    <scope>NUCLEOTIDE SEQUENCE</scope>
    <source>
        <strain evidence="1">9284</strain>
    </source>
</reference>
<keyword evidence="2" id="KW-1185">Reference proteome</keyword>
<proteinExistence type="predicted"/>
<protein>
    <submittedName>
        <fullName evidence="1">Uncharacterized protein</fullName>
    </submittedName>
</protein>
<dbReference type="AlphaFoldDB" id="A0AAD7FKT3"/>
<evidence type="ECO:0000313" key="2">
    <source>
        <dbReference type="Proteomes" id="UP001221142"/>
    </source>
</evidence>